<accession>A0A918KUU3</accession>
<dbReference type="EMBL" id="BMWD01000020">
    <property type="protein sequence ID" value="GGX77484.1"/>
    <property type="molecule type" value="Genomic_DNA"/>
</dbReference>
<gene>
    <name evidence="2" type="ORF">GCM10010515_51700</name>
</gene>
<evidence type="ECO:0000313" key="2">
    <source>
        <dbReference type="EMBL" id="GGX77484.1"/>
    </source>
</evidence>
<organism evidence="2 3">
    <name type="scientific">Streptomyces fructofermentans</name>
    <dbReference type="NCBI Taxonomy" id="152141"/>
    <lineage>
        <taxon>Bacteria</taxon>
        <taxon>Bacillati</taxon>
        <taxon>Actinomycetota</taxon>
        <taxon>Actinomycetes</taxon>
        <taxon>Kitasatosporales</taxon>
        <taxon>Streptomycetaceae</taxon>
        <taxon>Streptomyces</taxon>
    </lineage>
</organism>
<name>A0A918KUU3_9ACTN</name>
<comment type="caution">
    <text evidence="2">The sequence shown here is derived from an EMBL/GenBank/DDBJ whole genome shotgun (WGS) entry which is preliminary data.</text>
</comment>
<evidence type="ECO:0000256" key="1">
    <source>
        <dbReference type="SAM" id="MobiDB-lite"/>
    </source>
</evidence>
<dbReference type="AlphaFoldDB" id="A0A918KUU3"/>
<evidence type="ECO:0000313" key="3">
    <source>
        <dbReference type="Proteomes" id="UP000645555"/>
    </source>
</evidence>
<proteinExistence type="predicted"/>
<protein>
    <submittedName>
        <fullName evidence="2">Uncharacterized protein</fullName>
    </submittedName>
</protein>
<reference evidence="2" key="2">
    <citation type="submission" date="2020-09" db="EMBL/GenBank/DDBJ databases">
        <authorList>
            <person name="Sun Q."/>
            <person name="Ohkuma M."/>
        </authorList>
    </citation>
    <scope>NUCLEOTIDE SEQUENCE</scope>
    <source>
        <strain evidence="2">JCM 4956</strain>
    </source>
</reference>
<reference evidence="2" key="1">
    <citation type="journal article" date="2014" name="Int. J. Syst. Evol. Microbiol.">
        <title>Complete genome sequence of Corynebacterium casei LMG S-19264T (=DSM 44701T), isolated from a smear-ripened cheese.</title>
        <authorList>
            <consortium name="US DOE Joint Genome Institute (JGI-PGF)"/>
            <person name="Walter F."/>
            <person name="Albersmeier A."/>
            <person name="Kalinowski J."/>
            <person name="Ruckert C."/>
        </authorList>
    </citation>
    <scope>NUCLEOTIDE SEQUENCE</scope>
    <source>
        <strain evidence="2">JCM 4956</strain>
    </source>
</reference>
<sequence length="62" mass="6304">MVREGVEDRLARARAALVRAGGRGADQGGHGDHRGTQGRHVASGEVTRGNASDHGGNLASST</sequence>
<keyword evidence="3" id="KW-1185">Reference proteome</keyword>
<dbReference type="Proteomes" id="UP000645555">
    <property type="component" value="Unassembled WGS sequence"/>
</dbReference>
<feature type="region of interest" description="Disordered" evidence="1">
    <location>
        <begin position="18"/>
        <end position="62"/>
    </location>
</feature>